<dbReference type="InterPro" id="IPR003781">
    <property type="entry name" value="CoA-bd"/>
</dbReference>
<dbReference type="RefSeq" id="WP_169541997.1">
    <property type="nucleotide sequence ID" value="NZ_JBIAQY010000018.1"/>
</dbReference>
<comment type="caution">
    <text evidence="5">The sequence shown here is derived from an EMBL/GenBank/DDBJ whole genome shotgun (WGS) entry which is preliminary data.</text>
</comment>
<dbReference type="InterPro" id="IPR051538">
    <property type="entry name" value="Acyl-CoA_Synth/Transferase"/>
</dbReference>
<feature type="domain" description="CoA-binding" evidence="4">
    <location>
        <begin position="12"/>
        <end position="107"/>
    </location>
</feature>
<dbReference type="Gene3D" id="3.40.50.720">
    <property type="entry name" value="NAD(P)-binding Rossmann-like Domain"/>
    <property type="match status" value="1"/>
</dbReference>
<dbReference type="SMART" id="SM00881">
    <property type="entry name" value="CoA_binding"/>
    <property type="match status" value="1"/>
</dbReference>
<dbReference type="InterPro" id="IPR013815">
    <property type="entry name" value="ATP_grasp_subdomain_1"/>
</dbReference>
<evidence type="ECO:0000259" key="4">
    <source>
        <dbReference type="SMART" id="SM00881"/>
    </source>
</evidence>
<dbReference type="Pfam" id="PF13607">
    <property type="entry name" value="Succ_CoA_lig"/>
    <property type="match status" value="1"/>
</dbReference>
<accession>A0ABW6SAG9</accession>
<dbReference type="Proteomes" id="UP001601992">
    <property type="component" value="Unassembled WGS sequence"/>
</dbReference>
<protein>
    <submittedName>
        <fullName evidence="5">Acetate--CoA ligase family protein</fullName>
    </submittedName>
</protein>
<dbReference type="PANTHER" id="PTHR43334:SF1">
    <property type="entry name" value="3-HYDROXYPROPIONATE--COA LIGASE [ADP-FORMING]"/>
    <property type="match status" value="1"/>
</dbReference>
<dbReference type="Pfam" id="PF13380">
    <property type="entry name" value="CoA_binding_2"/>
    <property type="match status" value="1"/>
</dbReference>
<sequence>MPNGPALDLDPLFRPKTIAVVGATNDEAKIGSLIIPNLRSCGYSGVIYPVNPSGSEVAGLKCVASPADLPPDVDVAYILVPAHRAVDAARGCADNGVKFAIISAAGFAESGTIEGAERQEALAKIVRDTGMRIIGPNCNGIYNANDGVSIGFNASHSSPIQSGPLALISHSGALFDALARRARSAGLGLSKFVSVGNEADLDLLDYLAYLIDDRATEVIGLVVDAIPDGDRFRQLVRTARQAGKQIIALKFGQSAVGAVASQAHSSRLAGGPRATDALLDMLGVVRVTTVESLICAGAMVVAAPKSLGRHGVAGVTMSGAAGAILADGAERYGLRMSEFTDATRAVFAEQSRLARVVNPVDLGAIGSMTNAQSVLNALFHDSTVSDVVVTPHNTRSAVQNGKTAQRFARLAHAAGKRLTVIVPGGLDEGTEDVYREGNAVLVRDTDSTLQALAAIHRAQHGGSQDRGDDESAPPMLARRSAQRLREPAAMTEPECLDLLAAVGVPTVQCRTLHQVADIATAGRELGWPLVLKGAVPGVTHKSELGLVELGVADETTGAQAFHRLSQRMASAGGGEIIAEQTISGRFEAIAGISTDPILGQFVLLGIGGIFTEDLDNVVLIPADAGRDHTRARVLGSAVGQVLDSARWALSPTEAVLDIIYRLQTLARSSKGAIRALDINPLVIGDGTATAVDAVITRGTDLERTA</sequence>
<dbReference type="InterPro" id="IPR032875">
    <property type="entry name" value="Succ_CoA_lig_flav_dom"/>
</dbReference>
<keyword evidence="2" id="KW-0547">Nucleotide-binding</keyword>
<dbReference type="InterPro" id="IPR016102">
    <property type="entry name" value="Succinyl-CoA_synth-like"/>
</dbReference>
<dbReference type="PANTHER" id="PTHR43334">
    <property type="entry name" value="ACETATE--COA LIGASE [ADP-FORMING]"/>
    <property type="match status" value="1"/>
</dbReference>
<dbReference type="Pfam" id="PF13549">
    <property type="entry name" value="ATP-grasp_5"/>
    <property type="match status" value="1"/>
</dbReference>
<dbReference type="SUPFAM" id="SSF56059">
    <property type="entry name" value="Glutathione synthetase ATP-binding domain-like"/>
    <property type="match status" value="1"/>
</dbReference>
<evidence type="ECO:0000256" key="3">
    <source>
        <dbReference type="ARBA" id="ARBA00022840"/>
    </source>
</evidence>
<evidence type="ECO:0000256" key="1">
    <source>
        <dbReference type="ARBA" id="ARBA00022598"/>
    </source>
</evidence>
<proteinExistence type="predicted"/>
<evidence type="ECO:0000313" key="5">
    <source>
        <dbReference type="EMBL" id="MFF3573316.1"/>
    </source>
</evidence>
<organism evidence="5 6">
    <name type="scientific">Nocardia jiangxiensis</name>
    <dbReference type="NCBI Taxonomy" id="282685"/>
    <lineage>
        <taxon>Bacteria</taxon>
        <taxon>Bacillati</taxon>
        <taxon>Actinomycetota</taxon>
        <taxon>Actinomycetes</taxon>
        <taxon>Mycobacteriales</taxon>
        <taxon>Nocardiaceae</taxon>
        <taxon>Nocardia</taxon>
    </lineage>
</organism>
<evidence type="ECO:0000313" key="6">
    <source>
        <dbReference type="Proteomes" id="UP001601992"/>
    </source>
</evidence>
<reference evidence="5 6" key="1">
    <citation type="submission" date="2024-10" db="EMBL/GenBank/DDBJ databases">
        <title>The Natural Products Discovery Center: Release of the First 8490 Sequenced Strains for Exploring Actinobacteria Biosynthetic Diversity.</title>
        <authorList>
            <person name="Kalkreuter E."/>
            <person name="Kautsar S.A."/>
            <person name="Yang D."/>
            <person name="Bader C.D."/>
            <person name="Teijaro C.N."/>
            <person name="Fluegel L."/>
            <person name="Davis C.M."/>
            <person name="Simpson J.R."/>
            <person name="Lauterbach L."/>
            <person name="Steele A.D."/>
            <person name="Gui C."/>
            <person name="Meng S."/>
            <person name="Li G."/>
            <person name="Viehrig K."/>
            <person name="Ye F."/>
            <person name="Su P."/>
            <person name="Kiefer A.F."/>
            <person name="Nichols A."/>
            <person name="Cepeda A.J."/>
            <person name="Yan W."/>
            <person name="Fan B."/>
            <person name="Jiang Y."/>
            <person name="Adhikari A."/>
            <person name="Zheng C.-J."/>
            <person name="Schuster L."/>
            <person name="Cowan T.M."/>
            <person name="Smanski M.J."/>
            <person name="Chevrette M.G."/>
            <person name="De Carvalho L.P.S."/>
            <person name="Shen B."/>
        </authorList>
    </citation>
    <scope>NUCLEOTIDE SEQUENCE [LARGE SCALE GENOMIC DNA]</scope>
    <source>
        <strain evidence="5 6">NPDC002593</strain>
    </source>
</reference>
<keyword evidence="1 5" id="KW-0436">Ligase</keyword>
<dbReference type="InterPro" id="IPR036291">
    <property type="entry name" value="NAD(P)-bd_dom_sf"/>
</dbReference>
<keyword evidence="3" id="KW-0067">ATP-binding</keyword>
<dbReference type="SUPFAM" id="SSF52210">
    <property type="entry name" value="Succinyl-CoA synthetase domains"/>
    <property type="match status" value="2"/>
</dbReference>
<name>A0ABW6SAG9_9NOCA</name>
<gene>
    <name evidence="5" type="ORF">ACFYXQ_36705</name>
</gene>
<dbReference type="Gene3D" id="3.30.1490.20">
    <property type="entry name" value="ATP-grasp fold, A domain"/>
    <property type="match status" value="1"/>
</dbReference>
<dbReference type="Gene3D" id="3.30.470.20">
    <property type="entry name" value="ATP-grasp fold, B domain"/>
    <property type="match status" value="1"/>
</dbReference>
<dbReference type="GO" id="GO:0016874">
    <property type="term" value="F:ligase activity"/>
    <property type="evidence" value="ECO:0007669"/>
    <property type="project" value="UniProtKB-KW"/>
</dbReference>
<dbReference type="Gene3D" id="3.40.50.261">
    <property type="entry name" value="Succinyl-CoA synthetase domains"/>
    <property type="match status" value="2"/>
</dbReference>
<evidence type="ECO:0000256" key="2">
    <source>
        <dbReference type="ARBA" id="ARBA00022741"/>
    </source>
</evidence>
<keyword evidence="6" id="KW-1185">Reference proteome</keyword>
<dbReference type="EMBL" id="JBIAQY010000018">
    <property type="protein sequence ID" value="MFF3573316.1"/>
    <property type="molecule type" value="Genomic_DNA"/>
</dbReference>
<dbReference type="SUPFAM" id="SSF51735">
    <property type="entry name" value="NAD(P)-binding Rossmann-fold domains"/>
    <property type="match status" value="1"/>
</dbReference>